<dbReference type="Proteomes" id="UP001265550">
    <property type="component" value="Unassembled WGS sequence"/>
</dbReference>
<proteinExistence type="inferred from homology"/>
<dbReference type="Pfam" id="PF03466">
    <property type="entry name" value="LysR_substrate"/>
    <property type="match status" value="1"/>
</dbReference>
<dbReference type="InterPro" id="IPR036388">
    <property type="entry name" value="WH-like_DNA-bd_sf"/>
</dbReference>
<dbReference type="NCBIfam" id="NF008284">
    <property type="entry name" value="PRK11062.1"/>
    <property type="match status" value="1"/>
</dbReference>
<dbReference type="RefSeq" id="WP_204735609.1">
    <property type="nucleotide sequence ID" value="NZ_JAVDWE010000022.1"/>
</dbReference>
<name>A0ABU1VIR8_9BURK</name>
<dbReference type="InterPro" id="IPR005119">
    <property type="entry name" value="LysR_subst-bd"/>
</dbReference>
<dbReference type="Gene3D" id="3.40.190.290">
    <property type="match status" value="1"/>
</dbReference>
<evidence type="ECO:0000256" key="1">
    <source>
        <dbReference type="ARBA" id="ARBA00009437"/>
    </source>
</evidence>
<dbReference type="SUPFAM" id="SSF53850">
    <property type="entry name" value="Periplasmic binding protein-like II"/>
    <property type="match status" value="1"/>
</dbReference>
<reference evidence="7 8" key="1">
    <citation type="submission" date="2023-07" db="EMBL/GenBank/DDBJ databases">
        <title>Sorghum-associated microbial communities from plants grown in Nebraska, USA.</title>
        <authorList>
            <person name="Schachtman D."/>
        </authorList>
    </citation>
    <scope>NUCLEOTIDE SEQUENCE [LARGE SCALE GENOMIC DNA]</scope>
    <source>
        <strain evidence="7 8">BE240</strain>
    </source>
</reference>
<dbReference type="Pfam" id="PF00126">
    <property type="entry name" value="HTH_1"/>
    <property type="match status" value="1"/>
</dbReference>
<feature type="domain" description="HTH lysR-type" evidence="6">
    <location>
        <begin position="1"/>
        <end position="58"/>
    </location>
</feature>
<evidence type="ECO:0000313" key="7">
    <source>
        <dbReference type="EMBL" id="MDR7097327.1"/>
    </source>
</evidence>
<dbReference type="Gene3D" id="1.10.10.10">
    <property type="entry name" value="Winged helix-like DNA-binding domain superfamily/Winged helix DNA-binding domain"/>
    <property type="match status" value="1"/>
</dbReference>
<dbReference type="CDD" id="cd08429">
    <property type="entry name" value="PBP2_NhaR"/>
    <property type="match status" value="1"/>
</dbReference>
<comment type="similarity">
    <text evidence="1">Belongs to the LysR transcriptional regulatory family.</text>
</comment>
<accession>A0ABU1VIR8</accession>
<keyword evidence="2" id="KW-0805">Transcription regulation</keyword>
<keyword evidence="4" id="KW-0010">Activator</keyword>
<dbReference type="PANTHER" id="PTHR30293">
    <property type="entry name" value="TRANSCRIPTIONAL REGULATORY PROTEIN NAC-RELATED"/>
    <property type="match status" value="1"/>
</dbReference>
<keyword evidence="5" id="KW-0804">Transcription</keyword>
<organism evidence="7 8">
    <name type="scientific">Hydrogenophaga laconesensis</name>
    <dbReference type="NCBI Taxonomy" id="1805971"/>
    <lineage>
        <taxon>Bacteria</taxon>
        <taxon>Pseudomonadati</taxon>
        <taxon>Pseudomonadota</taxon>
        <taxon>Betaproteobacteria</taxon>
        <taxon>Burkholderiales</taxon>
        <taxon>Comamonadaceae</taxon>
        <taxon>Hydrogenophaga</taxon>
    </lineage>
</organism>
<dbReference type="EMBL" id="JAVDWE010000022">
    <property type="protein sequence ID" value="MDR7097327.1"/>
    <property type="molecule type" value="Genomic_DNA"/>
</dbReference>
<gene>
    <name evidence="7" type="ORF">J2X09_005101</name>
</gene>
<dbReference type="PANTHER" id="PTHR30293:SF2">
    <property type="entry name" value="TRANSCRIPTIONAL ACTIVATOR PROTEIN NHAR"/>
    <property type="match status" value="1"/>
</dbReference>
<protein>
    <submittedName>
        <fullName evidence="7">LysR family transcriptional activator of nhaA</fullName>
    </submittedName>
</protein>
<comment type="caution">
    <text evidence="7">The sequence shown here is derived from an EMBL/GenBank/DDBJ whole genome shotgun (WGS) entry which is preliminary data.</text>
</comment>
<evidence type="ECO:0000256" key="4">
    <source>
        <dbReference type="ARBA" id="ARBA00023159"/>
    </source>
</evidence>
<evidence type="ECO:0000256" key="5">
    <source>
        <dbReference type="ARBA" id="ARBA00023163"/>
    </source>
</evidence>
<dbReference type="InterPro" id="IPR000847">
    <property type="entry name" value="LysR_HTH_N"/>
</dbReference>
<dbReference type="SUPFAM" id="SSF46785">
    <property type="entry name" value="Winged helix' DNA-binding domain"/>
    <property type="match status" value="1"/>
</dbReference>
<dbReference type="PROSITE" id="PS50931">
    <property type="entry name" value="HTH_LYSR"/>
    <property type="match status" value="1"/>
</dbReference>
<dbReference type="InterPro" id="IPR036390">
    <property type="entry name" value="WH_DNA-bd_sf"/>
</dbReference>
<evidence type="ECO:0000313" key="8">
    <source>
        <dbReference type="Proteomes" id="UP001265550"/>
    </source>
</evidence>
<evidence type="ECO:0000256" key="2">
    <source>
        <dbReference type="ARBA" id="ARBA00023015"/>
    </source>
</evidence>
<evidence type="ECO:0000256" key="3">
    <source>
        <dbReference type="ARBA" id="ARBA00023125"/>
    </source>
</evidence>
<keyword evidence="8" id="KW-1185">Reference proteome</keyword>
<evidence type="ECO:0000259" key="6">
    <source>
        <dbReference type="PROSITE" id="PS50931"/>
    </source>
</evidence>
<sequence>MNYKHLHYFHQVAKLGGVLRASEQLHLSPQTISGQLQLLEEALGTPLFAKSGRGLVLTEAGRMVLGYAENIFSIGAELKEAVRDYPRKGKLLEFRVGVADAVPKTIACRLIEPATQLPEPIRIVCREWKLDTLLGELALHRLDLVISDAPIPSAVSVRAFNHRLGNCGVSFFAAPSLLESCKGQFPNCLDGAPLLMPAEDSAVGQRLRSWLQARSLHPRVVGEFDDSALAKEFGRRGLGIFVAPTVLERDIEKQYGVRALGATHEIVEEFFAISVERRITHPCVTAITEAARNELFTPLARRPLAK</sequence>
<keyword evidence="3" id="KW-0238">DNA-binding</keyword>